<comment type="similarity">
    <text evidence="2">Belongs to the autoinducer-2 exporter (AI-2E) (TC 2.A.86) family.</text>
</comment>
<reference evidence="7 8" key="1">
    <citation type="submission" date="2020-01" db="EMBL/GenBank/DDBJ databases">
        <title>Genomes assembled from Gulf of Kutch pelagic sediment metagenomes.</title>
        <authorList>
            <person name="Chandrashekar M."/>
            <person name="Mahajan M.S."/>
            <person name="Dave K.J."/>
            <person name="Vatsa P."/>
            <person name="Nathani N.M."/>
        </authorList>
    </citation>
    <scope>NUCLEOTIDE SEQUENCE [LARGE SCALE GENOMIC DNA]</scope>
    <source>
        <strain evidence="7">KS3-K002</strain>
    </source>
</reference>
<protein>
    <submittedName>
        <fullName evidence="7">AI-2E family transporter</fullName>
    </submittedName>
</protein>
<dbReference type="Pfam" id="PF01594">
    <property type="entry name" value="AI-2E_transport"/>
    <property type="match status" value="1"/>
</dbReference>
<dbReference type="PANTHER" id="PTHR21716">
    <property type="entry name" value="TRANSMEMBRANE PROTEIN"/>
    <property type="match status" value="1"/>
</dbReference>
<evidence type="ECO:0000313" key="7">
    <source>
        <dbReference type="EMBL" id="NIR75545.1"/>
    </source>
</evidence>
<evidence type="ECO:0000256" key="1">
    <source>
        <dbReference type="ARBA" id="ARBA00004141"/>
    </source>
</evidence>
<feature type="transmembrane region" description="Helical" evidence="6">
    <location>
        <begin position="6"/>
        <end position="28"/>
    </location>
</feature>
<dbReference type="Proteomes" id="UP000702544">
    <property type="component" value="Unassembled WGS sequence"/>
</dbReference>
<keyword evidence="5 6" id="KW-0472">Membrane</keyword>
<comment type="subcellular location">
    <subcellularLocation>
        <location evidence="1">Membrane</location>
        <topology evidence="1">Multi-pass membrane protein</topology>
    </subcellularLocation>
</comment>
<evidence type="ECO:0000256" key="4">
    <source>
        <dbReference type="ARBA" id="ARBA00022989"/>
    </source>
</evidence>
<feature type="transmembrane region" description="Helical" evidence="6">
    <location>
        <begin position="287"/>
        <end position="316"/>
    </location>
</feature>
<accession>A0AAE4Z830</accession>
<dbReference type="GO" id="GO:0016020">
    <property type="term" value="C:membrane"/>
    <property type="evidence" value="ECO:0007669"/>
    <property type="project" value="UniProtKB-SubCell"/>
</dbReference>
<evidence type="ECO:0000256" key="5">
    <source>
        <dbReference type="ARBA" id="ARBA00023136"/>
    </source>
</evidence>
<sequence length="366" mass="38927">MTFVYAVAELLLLLFVAALFAVFLAAFTEFFTRRVGVGRGLGLILALLGTLVIIGLVGLLIVPPVVTQFQELIGALPRHVNALEVEVTRLAQENQLIGRVLGGAGEGSAAFLDRLFNQASEFFGDVVPYVFSGIGVLIHLASLLIMGIYMALKPSIYREGLIALVPPAYRELARDILADLGHTIRAWLVGLGISMIVLGVLTWIGLVLLDVPYSLAFGVFTGLAVIVPFFGTIVSTLLPALFVIGTGGITKALLVILLGVVVHVFEANVVAPMVFEKQVELPPVLTILSVLVMAKLLGVVGLLVAVPVLASAMVLIRRIFVHRILEGKGFHRIERDAPAIISLPTGQGVLVHPSASESSIPTVLEG</sequence>
<comment type="caution">
    <text evidence="7">The sequence shown here is derived from an EMBL/GenBank/DDBJ whole genome shotgun (WGS) entry which is preliminary data.</text>
</comment>
<organism evidence="7 8">
    <name type="scientific">Candidatus Kutchimonas denitrificans</name>
    <dbReference type="NCBI Taxonomy" id="3056748"/>
    <lineage>
        <taxon>Bacteria</taxon>
        <taxon>Pseudomonadati</taxon>
        <taxon>Gemmatimonadota</taxon>
        <taxon>Gemmatimonadia</taxon>
        <taxon>Candidatus Palauibacterales</taxon>
        <taxon>Candidatus Palauibacteraceae</taxon>
        <taxon>Candidatus Kutchimonas</taxon>
    </lineage>
</organism>
<evidence type="ECO:0000256" key="2">
    <source>
        <dbReference type="ARBA" id="ARBA00009773"/>
    </source>
</evidence>
<dbReference type="PANTHER" id="PTHR21716:SF62">
    <property type="entry name" value="TRANSPORT PROTEIN YDBI-RELATED"/>
    <property type="match status" value="1"/>
</dbReference>
<keyword evidence="4 6" id="KW-1133">Transmembrane helix</keyword>
<evidence type="ECO:0000313" key="8">
    <source>
        <dbReference type="Proteomes" id="UP000702544"/>
    </source>
</evidence>
<feature type="transmembrane region" description="Helical" evidence="6">
    <location>
        <begin position="40"/>
        <end position="62"/>
    </location>
</feature>
<feature type="transmembrane region" description="Helical" evidence="6">
    <location>
        <begin position="186"/>
        <end position="209"/>
    </location>
</feature>
<name>A0AAE4Z830_9BACT</name>
<proteinExistence type="inferred from homology"/>
<feature type="transmembrane region" description="Helical" evidence="6">
    <location>
        <begin position="215"/>
        <end position="245"/>
    </location>
</feature>
<evidence type="ECO:0000256" key="6">
    <source>
        <dbReference type="SAM" id="Phobius"/>
    </source>
</evidence>
<dbReference type="EMBL" id="JAACAK010000083">
    <property type="protein sequence ID" value="NIR75545.1"/>
    <property type="molecule type" value="Genomic_DNA"/>
</dbReference>
<keyword evidence="3 6" id="KW-0812">Transmembrane</keyword>
<gene>
    <name evidence="7" type="ORF">GWO12_10630</name>
</gene>
<evidence type="ECO:0000256" key="3">
    <source>
        <dbReference type="ARBA" id="ARBA00022692"/>
    </source>
</evidence>
<feature type="transmembrane region" description="Helical" evidence="6">
    <location>
        <begin position="129"/>
        <end position="152"/>
    </location>
</feature>
<dbReference type="AlphaFoldDB" id="A0AAE4Z830"/>
<dbReference type="InterPro" id="IPR002549">
    <property type="entry name" value="AI-2E-like"/>
</dbReference>
<feature type="transmembrane region" description="Helical" evidence="6">
    <location>
        <begin position="252"/>
        <end position="275"/>
    </location>
</feature>
<dbReference type="GO" id="GO:0055085">
    <property type="term" value="P:transmembrane transport"/>
    <property type="evidence" value="ECO:0007669"/>
    <property type="project" value="TreeGrafter"/>
</dbReference>